<dbReference type="AlphaFoldDB" id="A0A7W8X019"/>
<evidence type="ECO:0000313" key="3">
    <source>
        <dbReference type="Proteomes" id="UP000580797"/>
    </source>
</evidence>
<gene>
    <name evidence="2" type="ORF">HD598_001105</name>
</gene>
<keyword evidence="1" id="KW-0472">Membrane</keyword>
<dbReference type="RefSeq" id="WP_183664370.1">
    <property type="nucleotide sequence ID" value="NZ_BAAARH010000010.1"/>
</dbReference>
<proteinExistence type="predicted"/>
<dbReference type="Pfam" id="PF19607">
    <property type="entry name" value="DUF6112"/>
    <property type="match status" value="1"/>
</dbReference>
<name>A0A7W8X019_9MICC</name>
<feature type="transmembrane region" description="Helical" evidence="1">
    <location>
        <begin position="70"/>
        <end position="91"/>
    </location>
</feature>
<keyword evidence="2" id="KW-0131">Cell cycle</keyword>
<dbReference type="EMBL" id="JACHDR010000001">
    <property type="protein sequence ID" value="MBB5512418.1"/>
    <property type="molecule type" value="Genomic_DNA"/>
</dbReference>
<protein>
    <submittedName>
        <fullName evidence="2">Cell division protein FtsX</fullName>
    </submittedName>
</protein>
<accession>A0A7W8X019</accession>
<dbReference type="GO" id="GO:0051301">
    <property type="term" value="P:cell division"/>
    <property type="evidence" value="ECO:0007669"/>
    <property type="project" value="UniProtKB-KW"/>
</dbReference>
<evidence type="ECO:0000313" key="2">
    <source>
        <dbReference type="EMBL" id="MBB5512418.1"/>
    </source>
</evidence>
<reference evidence="2 3" key="1">
    <citation type="submission" date="2020-08" db="EMBL/GenBank/DDBJ databases">
        <title>Sequencing the genomes of 1000 actinobacteria strains.</title>
        <authorList>
            <person name="Klenk H.-P."/>
        </authorList>
    </citation>
    <scope>NUCLEOTIDE SEQUENCE [LARGE SCALE GENOMIC DNA]</scope>
    <source>
        <strain evidence="2 3">DSM 105783</strain>
    </source>
</reference>
<keyword evidence="1" id="KW-0812">Transmembrane</keyword>
<organism evidence="2 3">
    <name type="scientific">Neomicrococcus aestuarii</name>
    <dbReference type="NCBI Taxonomy" id="556325"/>
    <lineage>
        <taxon>Bacteria</taxon>
        <taxon>Bacillati</taxon>
        <taxon>Actinomycetota</taxon>
        <taxon>Actinomycetes</taxon>
        <taxon>Micrococcales</taxon>
        <taxon>Micrococcaceae</taxon>
        <taxon>Neomicrococcus</taxon>
    </lineage>
</organism>
<dbReference type="Proteomes" id="UP000580797">
    <property type="component" value="Unassembled WGS sequence"/>
</dbReference>
<keyword evidence="1" id="KW-1133">Transmembrane helix</keyword>
<feature type="transmembrane region" description="Helical" evidence="1">
    <location>
        <begin position="29"/>
        <end position="58"/>
    </location>
</feature>
<comment type="caution">
    <text evidence="2">The sequence shown here is derived from an EMBL/GenBank/DDBJ whole genome shotgun (WGS) entry which is preliminary data.</text>
</comment>
<evidence type="ECO:0000256" key="1">
    <source>
        <dbReference type="SAM" id="Phobius"/>
    </source>
</evidence>
<keyword evidence="2" id="KW-0132">Cell division</keyword>
<dbReference type="InterPro" id="IPR046094">
    <property type="entry name" value="DUF6112"/>
</dbReference>
<sequence length="101" mass="10264">MRISPVLPLIRLAENVYPNIDSVGGRGTLIGIVGALLTITLIIAVLMMVISGIVWAVSSSSGNFQAAAKGKVGVFVALGGAVLAGAGVAWMNFLLNLGDTL</sequence>